<keyword evidence="17" id="KW-0325">Glycoprotein</keyword>
<dbReference type="InterPro" id="IPR001611">
    <property type="entry name" value="Leu-rich_rpt"/>
</dbReference>
<evidence type="ECO:0000256" key="7">
    <source>
        <dbReference type="ARBA" id="ARBA00022614"/>
    </source>
</evidence>
<name>A0AAD4YGW5_OVIAM</name>
<evidence type="ECO:0000256" key="14">
    <source>
        <dbReference type="ARBA" id="ARBA00023065"/>
    </source>
</evidence>
<protein>
    <recommendedName>
        <fullName evidence="27">Volume-regulated anion channel subunit LRRC8A</fullName>
    </recommendedName>
    <alternativeName>
        <fullName evidence="28">Leucine-rich repeat-containing protein 8A</fullName>
    </alternativeName>
</protein>
<dbReference type="FunFam" id="3.80.10.10:FF:000871">
    <property type="entry name" value="volume-regulated anion channel subunit LRRC8A"/>
    <property type="match status" value="1"/>
</dbReference>
<keyword evidence="13" id="KW-0007">Acetylation</keyword>
<evidence type="ECO:0000256" key="4">
    <source>
        <dbReference type="ARBA" id="ARBA00022448"/>
    </source>
</evidence>
<keyword evidence="7" id="KW-0433">Leucine-rich repeat</keyword>
<evidence type="ECO:0000256" key="22">
    <source>
        <dbReference type="ARBA" id="ARBA00024167"/>
    </source>
</evidence>
<keyword evidence="19" id="KW-0407">Ion channel</keyword>
<feature type="domain" description="LRRC8 pannexin-like TM region" evidence="30">
    <location>
        <begin position="1"/>
        <end position="340"/>
    </location>
</feature>
<dbReference type="Gene3D" id="2.60.120.620">
    <property type="entry name" value="q2cbj1_9rhob like domain"/>
    <property type="match status" value="2"/>
</dbReference>
<dbReference type="PANTHER" id="PTHR48051">
    <property type="match status" value="1"/>
</dbReference>
<dbReference type="PROSITE" id="PS51450">
    <property type="entry name" value="LRR"/>
    <property type="match status" value="3"/>
</dbReference>
<comment type="catalytic activity">
    <reaction evidence="26">
        <text>myo-inositol(out) = myo-inositol(in)</text>
        <dbReference type="Rhea" id="RHEA:32867"/>
        <dbReference type="ChEBI" id="CHEBI:17268"/>
    </reaction>
</comment>
<dbReference type="GO" id="GO:0015711">
    <property type="term" value="P:organic anion transport"/>
    <property type="evidence" value="ECO:0007669"/>
    <property type="project" value="UniProtKB-ARBA"/>
</dbReference>
<dbReference type="SUPFAM" id="SSF51197">
    <property type="entry name" value="Clavaminate synthase-like"/>
    <property type="match status" value="1"/>
</dbReference>
<dbReference type="InterPro" id="IPR008775">
    <property type="entry name" value="Phytyl_CoA_dOase-like"/>
</dbReference>
<feature type="transmembrane region" description="Helical" evidence="29">
    <location>
        <begin position="322"/>
        <end position="344"/>
    </location>
</feature>
<keyword evidence="10" id="KW-0221">Differentiation</keyword>
<gene>
    <name evidence="32" type="ORF">MG293_004038</name>
</gene>
<dbReference type="InterPro" id="IPR032675">
    <property type="entry name" value="LRR_dom_sf"/>
</dbReference>
<keyword evidence="9" id="KW-0677">Repeat</keyword>
<feature type="domain" description="Disease resistance R13L4/SHOC-2-like LRR" evidence="31">
    <location>
        <begin position="685"/>
        <end position="764"/>
    </location>
</feature>
<keyword evidence="6" id="KW-0597">Phosphoprotein</keyword>
<dbReference type="Gene3D" id="3.80.10.10">
    <property type="entry name" value="Ribonuclease Inhibitor"/>
    <property type="match status" value="2"/>
</dbReference>
<feature type="transmembrane region" description="Helical" evidence="29">
    <location>
        <begin position="27"/>
        <end position="45"/>
    </location>
</feature>
<keyword evidence="33" id="KW-1185">Reference proteome</keyword>
<evidence type="ECO:0000256" key="21">
    <source>
        <dbReference type="ARBA" id="ARBA00024158"/>
    </source>
</evidence>
<comment type="catalytic activity">
    <reaction evidence="25">
        <text>2',3'-cGAMP(out) = 2',3'-cGAMP(in)</text>
        <dbReference type="Rhea" id="RHEA:66320"/>
        <dbReference type="ChEBI" id="CHEBI:143093"/>
    </reaction>
    <physiologicalReaction direction="left-to-right" evidence="25">
        <dbReference type="Rhea" id="RHEA:66321"/>
    </physiologicalReaction>
    <physiologicalReaction direction="right-to-left" evidence="25">
        <dbReference type="Rhea" id="RHEA:66322"/>
    </physiologicalReaction>
</comment>
<dbReference type="SUPFAM" id="SSF52058">
    <property type="entry name" value="L domain-like"/>
    <property type="match status" value="1"/>
</dbReference>
<comment type="catalytic activity">
    <reaction evidence="20">
        <text>iodide(out) = iodide(in)</text>
        <dbReference type="Rhea" id="RHEA:66324"/>
        <dbReference type="ChEBI" id="CHEBI:16382"/>
    </reaction>
</comment>
<comment type="subcellular location">
    <subcellularLocation>
        <location evidence="2">Cell membrane</location>
        <topology evidence="2">Multi-pass membrane protein</topology>
    </subcellularLocation>
    <subcellularLocation>
        <location evidence="1">Lysosome membrane</location>
        <topology evidence="1">Multi-pass membrane protein</topology>
    </subcellularLocation>
</comment>
<dbReference type="GO" id="GO:0005886">
    <property type="term" value="C:plasma membrane"/>
    <property type="evidence" value="ECO:0007669"/>
    <property type="project" value="UniProtKB-SubCell"/>
</dbReference>
<dbReference type="SMART" id="SM00369">
    <property type="entry name" value="LRR_TYP"/>
    <property type="match status" value="8"/>
</dbReference>
<evidence type="ECO:0000256" key="8">
    <source>
        <dbReference type="ARBA" id="ARBA00022692"/>
    </source>
</evidence>
<keyword evidence="18" id="KW-0458">Lysosome</keyword>
<feature type="transmembrane region" description="Helical" evidence="29">
    <location>
        <begin position="124"/>
        <end position="144"/>
    </location>
</feature>
<sequence length="1026" mass="118279">MIPVTELRYFADTQPAYRILKPWWDVFTDYISIVMLMIAVFGGTLQVTQDKMICLPCKWVTKDSCNDSFRGWAAPGPEPSYPNSTIGPTPDPGPTGIKYDLDRHQYNYVDAVCYENRLHWFAKYFPYLVLLHTLIFLACSNFWFKFPRTSSKLEHFVSILLKCFDSPWTTRALSETVVEESDPKPAFSKMNGSMDKKSSTVSEDVEATVPMLQRTKSRIEQGIVDRSETGVLDKKEGEQAKALFEKVKKFRTHVEEGDIVYRLYMRQTIIKVIKFILIICYTVYYVHNIKFDVDCTVDIESLTGYRTYRCAHPLATLFKILASFYISLVIFYGLICMYTLWWMLRRSLKKYSFESIREESSYSDIPDVKNDFAFMLHLIDQYDPLYSKRFAVFLSEVSENKLRQLNLNNEWTLDKLRQRLTKNAQDKLELHLFMLSGIPDTVFDLVELEVLKLELIPDVTIPPSIAQLTGLKELWLYHTAAKIEAPALAFLRENLRALHIKFTDIKEIPLWIYSLKTLEELHLTGNLSAENNRFIVIDGLRELKRLKVLRLKSNLSKLPQVVTDVGVHLQKLSINNEGTKLIVLNSLKKMANLTELELIRCDLERIPHSIFSLHNLQEIDLKDNNLKTIEEIISFQHLHRLTCLKLWYNHIAYIPIQIGNLTNLERLYLNRNKIEKIPTQLFYCRKLRYLDLSHNNLTFLPADIGLLQSLQNLAVTANRIEALPPELFQCRKLRALHLGNNVLQSLPSRVGELTSLTQIELRGNRLECLPVELGECPLLKRSGLVVEEDLFNTLPPEFQEDGFLVLEGFLSADECEVMQQRIGEIVAKMDVPLHSRTEFSTQEEEQLRAQGSTDYFLSSGDKIRFFFEKGVFDKQGNFLVPPENSINKIGHALHAHDPVFRCATHSPKVQALARSLGLQMPVVVQSMYIFKDASFLYTEPLGRVLGLWIALEDAMLENGCLWFIPGSHTGALILIHGEVVHKSERNFSDRSRHAYTFHLMEAAGTVWSPDNWLQPTPELPFPPLYT</sequence>
<dbReference type="InterPro" id="IPR055414">
    <property type="entry name" value="LRR_R13L4/SHOC2-like"/>
</dbReference>
<evidence type="ECO:0000256" key="13">
    <source>
        <dbReference type="ARBA" id="ARBA00022990"/>
    </source>
</evidence>
<evidence type="ECO:0000256" key="26">
    <source>
        <dbReference type="ARBA" id="ARBA00051563"/>
    </source>
</evidence>
<dbReference type="Pfam" id="PF12534">
    <property type="entry name" value="Pannexin_like"/>
    <property type="match status" value="1"/>
</dbReference>
<comment type="catalytic activity">
    <reaction evidence="24">
        <text>L-glutamate(out) = L-glutamate(in)</text>
        <dbReference type="Rhea" id="RHEA:66336"/>
        <dbReference type="ChEBI" id="CHEBI:29985"/>
    </reaction>
</comment>
<dbReference type="Pfam" id="PF05721">
    <property type="entry name" value="PhyH"/>
    <property type="match status" value="1"/>
</dbReference>
<evidence type="ECO:0000256" key="27">
    <source>
        <dbReference type="ARBA" id="ARBA00072524"/>
    </source>
</evidence>
<evidence type="ECO:0000256" key="24">
    <source>
        <dbReference type="ARBA" id="ARBA00036683"/>
    </source>
</evidence>
<accession>A0AAD4YGW5</accession>
<comment type="similarity">
    <text evidence="3">Belongs to the LRRC8 family.</text>
</comment>
<evidence type="ECO:0000256" key="5">
    <source>
        <dbReference type="ARBA" id="ARBA00022475"/>
    </source>
</evidence>
<evidence type="ECO:0000256" key="17">
    <source>
        <dbReference type="ARBA" id="ARBA00023180"/>
    </source>
</evidence>
<dbReference type="AlphaFoldDB" id="A0AAD4YGW5"/>
<evidence type="ECO:0000256" key="10">
    <source>
        <dbReference type="ARBA" id="ARBA00022782"/>
    </source>
</evidence>
<dbReference type="InterPro" id="IPR050216">
    <property type="entry name" value="LRR_domain-containing"/>
</dbReference>
<keyword evidence="11" id="KW-0744">Spermatogenesis</keyword>
<evidence type="ECO:0000256" key="18">
    <source>
        <dbReference type="ARBA" id="ARBA00023228"/>
    </source>
</evidence>
<organism evidence="32 33">
    <name type="scientific">Ovis ammon polii</name>
    <dbReference type="NCBI Taxonomy" id="230172"/>
    <lineage>
        <taxon>Eukaryota</taxon>
        <taxon>Metazoa</taxon>
        <taxon>Chordata</taxon>
        <taxon>Craniata</taxon>
        <taxon>Vertebrata</taxon>
        <taxon>Euteleostomi</taxon>
        <taxon>Mammalia</taxon>
        <taxon>Eutheria</taxon>
        <taxon>Laurasiatheria</taxon>
        <taxon>Artiodactyla</taxon>
        <taxon>Ruminantia</taxon>
        <taxon>Pecora</taxon>
        <taxon>Bovidae</taxon>
        <taxon>Caprinae</taxon>
        <taxon>Ovis</taxon>
    </lineage>
</organism>
<evidence type="ECO:0000256" key="19">
    <source>
        <dbReference type="ARBA" id="ARBA00023303"/>
    </source>
</evidence>
<evidence type="ECO:0000256" key="11">
    <source>
        <dbReference type="ARBA" id="ARBA00022871"/>
    </source>
</evidence>
<comment type="catalytic activity">
    <reaction evidence="22">
        <text>chloride(in) = chloride(out)</text>
        <dbReference type="Rhea" id="RHEA:29823"/>
        <dbReference type="ChEBI" id="CHEBI:17996"/>
    </reaction>
</comment>
<dbReference type="GO" id="GO:0005765">
    <property type="term" value="C:lysosomal membrane"/>
    <property type="evidence" value="ECO:0007669"/>
    <property type="project" value="UniProtKB-SubCell"/>
</dbReference>
<comment type="catalytic activity">
    <reaction evidence="21">
        <text>taurine(out) = taurine(in)</text>
        <dbReference type="Rhea" id="RHEA:66328"/>
        <dbReference type="ChEBI" id="CHEBI:507393"/>
    </reaction>
</comment>
<dbReference type="EMBL" id="JAKZEL010000002">
    <property type="protein sequence ID" value="KAI4547483.1"/>
    <property type="molecule type" value="Genomic_DNA"/>
</dbReference>
<dbReference type="GO" id="GO:0007283">
    <property type="term" value="P:spermatogenesis"/>
    <property type="evidence" value="ECO:0007669"/>
    <property type="project" value="UniProtKB-KW"/>
</dbReference>
<evidence type="ECO:0000256" key="29">
    <source>
        <dbReference type="SAM" id="Phobius"/>
    </source>
</evidence>
<evidence type="ECO:0000256" key="20">
    <source>
        <dbReference type="ARBA" id="ARBA00024145"/>
    </source>
</evidence>
<proteinExistence type="inferred from homology"/>
<evidence type="ECO:0000256" key="9">
    <source>
        <dbReference type="ARBA" id="ARBA00022737"/>
    </source>
</evidence>
<keyword evidence="15 29" id="KW-0472">Membrane</keyword>
<keyword evidence="12 29" id="KW-1133">Transmembrane helix</keyword>
<evidence type="ECO:0000259" key="30">
    <source>
        <dbReference type="Pfam" id="PF12534"/>
    </source>
</evidence>
<evidence type="ECO:0000256" key="6">
    <source>
        <dbReference type="ARBA" id="ARBA00022553"/>
    </source>
</evidence>
<keyword evidence="14" id="KW-0406">Ion transport</keyword>
<evidence type="ECO:0000256" key="15">
    <source>
        <dbReference type="ARBA" id="ARBA00023136"/>
    </source>
</evidence>
<evidence type="ECO:0000256" key="3">
    <source>
        <dbReference type="ARBA" id="ARBA00010471"/>
    </source>
</evidence>
<dbReference type="PANTHER" id="PTHR48051:SF58">
    <property type="entry name" value="VOLUME-REGULATED ANION CHANNEL SUBUNIT LRRC8E"/>
    <property type="match status" value="1"/>
</dbReference>
<dbReference type="FunFam" id="3.80.10.10:FF:000223">
    <property type="entry name" value="Leucine-rich repeat-containing 8 VRAC subunit A"/>
    <property type="match status" value="1"/>
</dbReference>
<evidence type="ECO:0000256" key="16">
    <source>
        <dbReference type="ARBA" id="ARBA00023157"/>
    </source>
</evidence>
<keyword evidence="16" id="KW-1015">Disulfide bond</keyword>
<evidence type="ECO:0000313" key="33">
    <source>
        <dbReference type="Proteomes" id="UP001214576"/>
    </source>
</evidence>
<keyword evidence="5" id="KW-1003">Cell membrane</keyword>
<reference evidence="32" key="1">
    <citation type="submission" date="2022-03" db="EMBL/GenBank/DDBJ databases">
        <title>Genomic analyses of argali, domestic sheep and their hybrids provide insights into chromosomal evolution, heterosis and genetic basis of agronomic traits.</title>
        <authorList>
            <person name="Li M."/>
        </authorList>
    </citation>
    <scope>NUCLEOTIDE SEQUENCE</scope>
    <source>
        <strain evidence="32">CAU-MHL-2022a</strain>
        <tissue evidence="32">Skin</tissue>
    </source>
</reference>
<dbReference type="InterPro" id="IPR021040">
    <property type="entry name" value="LRRC8_Pannexin-like"/>
</dbReference>
<dbReference type="GO" id="GO:0005225">
    <property type="term" value="F:volume-sensitive anion channel activity"/>
    <property type="evidence" value="ECO:0007669"/>
    <property type="project" value="UniProtKB-ARBA"/>
</dbReference>
<evidence type="ECO:0000256" key="25">
    <source>
        <dbReference type="ARBA" id="ARBA00043750"/>
    </source>
</evidence>
<dbReference type="InterPro" id="IPR003591">
    <property type="entry name" value="Leu-rich_rpt_typical-subtyp"/>
</dbReference>
<keyword evidence="8 29" id="KW-0812">Transmembrane</keyword>
<dbReference type="SMART" id="SM00365">
    <property type="entry name" value="LRR_SD22"/>
    <property type="match status" value="3"/>
</dbReference>
<comment type="caution">
    <text evidence="32">The sequence shown here is derived from an EMBL/GenBank/DDBJ whole genome shotgun (WGS) entry which is preliminary data.</text>
</comment>
<dbReference type="GO" id="GO:0030154">
    <property type="term" value="P:cell differentiation"/>
    <property type="evidence" value="ECO:0007669"/>
    <property type="project" value="UniProtKB-KW"/>
</dbReference>
<dbReference type="Pfam" id="PF13855">
    <property type="entry name" value="LRR_8"/>
    <property type="match status" value="1"/>
</dbReference>
<dbReference type="Proteomes" id="UP001214576">
    <property type="component" value="Unassembled WGS sequence"/>
</dbReference>
<evidence type="ECO:0000256" key="2">
    <source>
        <dbReference type="ARBA" id="ARBA00004651"/>
    </source>
</evidence>
<feature type="transmembrane region" description="Helical" evidence="29">
    <location>
        <begin position="269"/>
        <end position="287"/>
    </location>
</feature>
<evidence type="ECO:0000259" key="31">
    <source>
        <dbReference type="Pfam" id="PF23598"/>
    </source>
</evidence>
<comment type="catalytic activity">
    <reaction evidence="23">
        <text>L-aspartate(out) = L-aspartate(in)</text>
        <dbReference type="Rhea" id="RHEA:66332"/>
        <dbReference type="ChEBI" id="CHEBI:29991"/>
    </reaction>
</comment>
<evidence type="ECO:0000256" key="1">
    <source>
        <dbReference type="ARBA" id="ARBA00004155"/>
    </source>
</evidence>
<dbReference type="Pfam" id="PF23598">
    <property type="entry name" value="LRR_14"/>
    <property type="match status" value="1"/>
</dbReference>
<evidence type="ECO:0000256" key="28">
    <source>
        <dbReference type="ARBA" id="ARBA00075102"/>
    </source>
</evidence>
<evidence type="ECO:0000256" key="23">
    <source>
        <dbReference type="ARBA" id="ARBA00035830"/>
    </source>
</evidence>
<evidence type="ECO:0000256" key="12">
    <source>
        <dbReference type="ARBA" id="ARBA00022989"/>
    </source>
</evidence>
<keyword evidence="4" id="KW-0813">Transport</keyword>
<evidence type="ECO:0000313" key="32">
    <source>
        <dbReference type="EMBL" id="KAI4547483.1"/>
    </source>
</evidence>